<dbReference type="InterPro" id="IPR027417">
    <property type="entry name" value="P-loop_NTPase"/>
</dbReference>
<organism evidence="1 2">
    <name type="scientific">Acetitomaculum ruminis DSM 5522</name>
    <dbReference type="NCBI Taxonomy" id="1120918"/>
    <lineage>
        <taxon>Bacteria</taxon>
        <taxon>Bacillati</taxon>
        <taxon>Bacillota</taxon>
        <taxon>Clostridia</taxon>
        <taxon>Lachnospirales</taxon>
        <taxon>Lachnospiraceae</taxon>
        <taxon>Acetitomaculum</taxon>
    </lineage>
</organism>
<evidence type="ECO:0000313" key="1">
    <source>
        <dbReference type="EMBL" id="SFA71762.1"/>
    </source>
</evidence>
<keyword evidence="1" id="KW-0808">Transferase</keyword>
<proteinExistence type="predicted"/>
<keyword evidence="1" id="KW-0418">Kinase</keyword>
<dbReference type="AlphaFoldDB" id="A0A1I0V687"/>
<dbReference type="Gene3D" id="3.40.50.300">
    <property type="entry name" value="P-loop containing nucleotide triphosphate hydrolases"/>
    <property type="match status" value="1"/>
</dbReference>
<dbReference type="STRING" id="1120918.SAMN05216249_101182"/>
<gene>
    <name evidence="1" type="ORF">SAMN05216249_101182</name>
</gene>
<keyword evidence="2" id="KW-1185">Reference proteome</keyword>
<accession>A0A1I0V687</accession>
<evidence type="ECO:0000313" key="2">
    <source>
        <dbReference type="Proteomes" id="UP000198838"/>
    </source>
</evidence>
<dbReference type="SUPFAM" id="SSF52540">
    <property type="entry name" value="P-loop containing nucleoside triphosphate hydrolases"/>
    <property type="match status" value="1"/>
</dbReference>
<dbReference type="RefSeq" id="WP_092869892.1">
    <property type="nucleotide sequence ID" value="NZ_FOJY01000001.1"/>
</dbReference>
<dbReference type="GO" id="GO:0016301">
    <property type="term" value="F:kinase activity"/>
    <property type="evidence" value="ECO:0007669"/>
    <property type="project" value="UniProtKB-KW"/>
</dbReference>
<dbReference type="Pfam" id="PF13189">
    <property type="entry name" value="Cytidylate_kin2"/>
    <property type="match status" value="1"/>
</dbReference>
<dbReference type="OrthoDB" id="9781180at2"/>
<protein>
    <submittedName>
        <fullName evidence="1">Cytidylate kinase</fullName>
    </submittedName>
</protein>
<sequence length="210" mass="23963">MIMNSIITIGRQYGSQGHAIGEKLAKELGIPFYDKEILAKASKESGICQELFEQNDERASSSFFYSLVMDNSYLGYGANSNWEMHLGQKIFLAQFDSIKDIATKGACVIVGRCSDYVLEGYDNLVSVFIHADLEYRTKVVMEREGLSEKKALEHVMRTDKERRSYYNYYTNNRWGDLNNYHLTIDSSIAGIDGCVDIIKEFVNVKENKNE</sequence>
<dbReference type="EMBL" id="FOJY01000001">
    <property type="protein sequence ID" value="SFA71762.1"/>
    <property type="molecule type" value="Genomic_DNA"/>
</dbReference>
<reference evidence="1 2" key="1">
    <citation type="submission" date="2016-10" db="EMBL/GenBank/DDBJ databases">
        <authorList>
            <person name="de Groot N.N."/>
        </authorList>
    </citation>
    <scope>NUCLEOTIDE SEQUENCE [LARGE SCALE GENOMIC DNA]</scope>
    <source>
        <strain evidence="1 2">DSM 5522</strain>
    </source>
</reference>
<dbReference type="Proteomes" id="UP000198838">
    <property type="component" value="Unassembled WGS sequence"/>
</dbReference>
<name>A0A1I0V687_9FIRM</name>